<keyword evidence="7" id="KW-1185">Reference proteome</keyword>
<sequence length="528" mass="57412">MSALIPSPSSSSSYALGIIFLVIVSVLWTACSMVVQHLYNDMSFDSPFLIVYIGTSLFSVFLPIRLGYEKWGHKCLTRLRRWRRRRDRFRLGVGGEVMIHKNDRGGYYEEDIDQNDVEEEEEVAIIPWRNHQGAGGGGEVVELMSATAPSRNVKNGSRALEISDDPDDDCHDEATTDDEDYDKGIIVDGISGASPPPLLSHLDHLSMSSRLAPIWFFSNYSYAVSLRWTSIASSTVLASMGSIFAFGFATCTRFGDERVTRWKVLGVALCFAGGAATAWTDVGASSTSDRGGGGGDEGMHYRLRYLLMRSGFGRQLRHIADVVDDDSTVRSLIGDIAGLLSAMGYGAYTVLLRHLCPKDEDRMSMQLLFGYVGLLNMIFLSPVAVWVIVASGGDDDDVGDPASATATTTLTWTILLFLILKGLLDNVISDYLWARAVILTSATVASVGLGLTIPMAFFADWITGNPDVERHLGDVLGAMCVLFGFVFVNIGGEEKGAEEADVESETDVGSFDVGSAVHDAENRPIIIS</sequence>
<accession>A0ABD3RXR7</accession>
<feature type="transmembrane region" description="Helical" evidence="5">
    <location>
        <begin position="236"/>
        <end position="255"/>
    </location>
</feature>
<feature type="transmembrane region" description="Helical" evidence="5">
    <location>
        <begin position="368"/>
        <end position="389"/>
    </location>
</feature>
<dbReference type="AlphaFoldDB" id="A0ABD3RXR7"/>
<dbReference type="PANTHER" id="PTHR23051">
    <property type="entry name" value="SOLUTE CARRIER FAMILY 35, MEMBER F5"/>
    <property type="match status" value="1"/>
</dbReference>
<feature type="transmembrane region" description="Helical" evidence="5">
    <location>
        <begin position="47"/>
        <end position="68"/>
    </location>
</feature>
<evidence type="ECO:0000256" key="2">
    <source>
        <dbReference type="ARBA" id="ARBA00022692"/>
    </source>
</evidence>
<evidence type="ECO:0000256" key="1">
    <source>
        <dbReference type="ARBA" id="ARBA00004141"/>
    </source>
</evidence>
<evidence type="ECO:0008006" key="8">
    <source>
        <dbReference type="Google" id="ProtNLM"/>
    </source>
</evidence>
<dbReference type="InterPro" id="IPR037185">
    <property type="entry name" value="EmrE-like"/>
</dbReference>
<evidence type="ECO:0000256" key="4">
    <source>
        <dbReference type="ARBA" id="ARBA00023136"/>
    </source>
</evidence>
<comment type="subcellular location">
    <subcellularLocation>
        <location evidence="1">Membrane</location>
        <topology evidence="1">Multi-pass membrane protein</topology>
    </subcellularLocation>
</comment>
<feature type="transmembrane region" description="Helical" evidence="5">
    <location>
        <begin position="471"/>
        <end position="490"/>
    </location>
</feature>
<feature type="transmembrane region" description="Helical" evidence="5">
    <location>
        <begin position="262"/>
        <end position="280"/>
    </location>
</feature>
<dbReference type="GO" id="GO:0016020">
    <property type="term" value="C:membrane"/>
    <property type="evidence" value="ECO:0007669"/>
    <property type="project" value="UniProtKB-SubCell"/>
</dbReference>
<dbReference type="Proteomes" id="UP001530377">
    <property type="component" value="Unassembled WGS sequence"/>
</dbReference>
<comment type="caution">
    <text evidence="6">The sequence shown here is derived from an EMBL/GenBank/DDBJ whole genome shotgun (WGS) entry which is preliminary data.</text>
</comment>
<feature type="transmembrane region" description="Helical" evidence="5">
    <location>
        <begin position="432"/>
        <end position="459"/>
    </location>
</feature>
<evidence type="ECO:0000256" key="3">
    <source>
        <dbReference type="ARBA" id="ARBA00022989"/>
    </source>
</evidence>
<feature type="transmembrane region" description="Helical" evidence="5">
    <location>
        <begin position="12"/>
        <end position="35"/>
    </location>
</feature>
<dbReference type="SUPFAM" id="SSF103481">
    <property type="entry name" value="Multidrug resistance efflux transporter EmrE"/>
    <property type="match status" value="1"/>
</dbReference>
<dbReference type="PANTHER" id="PTHR23051:SF0">
    <property type="entry name" value="SOLUTE CARRIER FAMILY 35 MEMBER F5"/>
    <property type="match status" value="1"/>
</dbReference>
<evidence type="ECO:0000313" key="6">
    <source>
        <dbReference type="EMBL" id="KAL3817006.1"/>
    </source>
</evidence>
<organism evidence="6 7">
    <name type="scientific">Cyclostephanos tholiformis</name>
    <dbReference type="NCBI Taxonomy" id="382380"/>
    <lineage>
        <taxon>Eukaryota</taxon>
        <taxon>Sar</taxon>
        <taxon>Stramenopiles</taxon>
        <taxon>Ochrophyta</taxon>
        <taxon>Bacillariophyta</taxon>
        <taxon>Coscinodiscophyceae</taxon>
        <taxon>Thalassiosirophycidae</taxon>
        <taxon>Stephanodiscales</taxon>
        <taxon>Stephanodiscaceae</taxon>
        <taxon>Cyclostephanos</taxon>
    </lineage>
</organism>
<protein>
    <recommendedName>
        <fullName evidence="8">EamA domain-containing protein</fullName>
    </recommendedName>
</protein>
<feature type="transmembrane region" description="Helical" evidence="5">
    <location>
        <begin position="336"/>
        <end position="356"/>
    </location>
</feature>
<feature type="transmembrane region" description="Helical" evidence="5">
    <location>
        <begin position="401"/>
        <end position="420"/>
    </location>
</feature>
<proteinExistence type="predicted"/>
<keyword evidence="3 5" id="KW-1133">Transmembrane helix</keyword>
<evidence type="ECO:0000256" key="5">
    <source>
        <dbReference type="SAM" id="Phobius"/>
    </source>
</evidence>
<keyword evidence="4 5" id="KW-0472">Membrane</keyword>
<dbReference type="EMBL" id="JALLPB020000122">
    <property type="protein sequence ID" value="KAL3817006.1"/>
    <property type="molecule type" value="Genomic_DNA"/>
</dbReference>
<name>A0ABD3RXR7_9STRA</name>
<reference evidence="6 7" key="1">
    <citation type="submission" date="2024-10" db="EMBL/GenBank/DDBJ databases">
        <title>Updated reference genomes for cyclostephanoid diatoms.</title>
        <authorList>
            <person name="Roberts W.R."/>
            <person name="Alverson A.J."/>
        </authorList>
    </citation>
    <scope>NUCLEOTIDE SEQUENCE [LARGE SCALE GENOMIC DNA]</scope>
    <source>
        <strain evidence="6 7">AJA228-03</strain>
    </source>
</reference>
<keyword evidence="2 5" id="KW-0812">Transmembrane</keyword>
<evidence type="ECO:0000313" key="7">
    <source>
        <dbReference type="Proteomes" id="UP001530377"/>
    </source>
</evidence>
<gene>
    <name evidence="6" type="ORF">ACHAXA_010126</name>
</gene>